<accession>F2JP70</accession>
<dbReference type="STRING" id="642492.Clole_3114"/>
<dbReference type="AlphaFoldDB" id="F2JP70"/>
<protein>
    <recommendedName>
        <fullName evidence="4">DUF4956 domain-containing protein</fullName>
    </recommendedName>
</protein>
<keyword evidence="1" id="KW-0812">Transmembrane</keyword>
<name>F2JP70_CELLD</name>
<proteinExistence type="predicted"/>
<evidence type="ECO:0008006" key="4">
    <source>
        <dbReference type="Google" id="ProtNLM"/>
    </source>
</evidence>
<organism evidence="2 3">
    <name type="scientific">Cellulosilyticum lentocellum (strain ATCC 49066 / DSM 5427 / NCIMB 11756 / RHM5)</name>
    <name type="common">Clostridium lentocellum</name>
    <dbReference type="NCBI Taxonomy" id="642492"/>
    <lineage>
        <taxon>Bacteria</taxon>
        <taxon>Bacillati</taxon>
        <taxon>Bacillota</taxon>
        <taxon>Clostridia</taxon>
        <taxon>Lachnospirales</taxon>
        <taxon>Cellulosilyticaceae</taxon>
        <taxon>Cellulosilyticum</taxon>
    </lineage>
</organism>
<dbReference type="RefSeq" id="WP_013658087.1">
    <property type="nucleotide sequence ID" value="NC_015275.1"/>
</dbReference>
<dbReference type="Pfam" id="PF16316">
    <property type="entry name" value="DUF4956"/>
    <property type="match status" value="1"/>
</dbReference>
<feature type="transmembrane region" description="Helical" evidence="1">
    <location>
        <begin position="50"/>
        <end position="77"/>
    </location>
</feature>
<feature type="transmembrane region" description="Helical" evidence="1">
    <location>
        <begin position="17"/>
        <end position="38"/>
    </location>
</feature>
<dbReference type="eggNOG" id="COG1285">
    <property type="taxonomic scope" value="Bacteria"/>
</dbReference>
<gene>
    <name evidence="2" type="ordered locus">Clole_3114</name>
</gene>
<reference evidence="2 3" key="1">
    <citation type="journal article" date="2011" name="J. Bacteriol.">
        <title>Complete genome sequence of the cellulose-degrading bacterium Cellulosilyticum lentocellum.</title>
        <authorList>
            <consortium name="US DOE Joint Genome Institute"/>
            <person name="Miller D.A."/>
            <person name="Suen G."/>
            <person name="Bruce D."/>
            <person name="Copeland A."/>
            <person name="Cheng J.F."/>
            <person name="Detter C."/>
            <person name="Goodwin L.A."/>
            <person name="Han C.S."/>
            <person name="Hauser L.J."/>
            <person name="Land M.L."/>
            <person name="Lapidus A."/>
            <person name="Lucas S."/>
            <person name="Meincke L."/>
            <person name="Pitluck S."/>
            <person name="Tapia R."/>
            <person name="Teshima H."/>
            <person name="Woyke T."/>
            <person name="Fox B.G."/>
            <person name="Angert E.R."/>
            <person name="Currie C.R."/>
        </authorList>
    </citation>
    <scope>NUCLEOTIDE SEQUENCE [LARGE SCALE GENOMIC DNA]</scope>
    <source>
        <strain evidence="3">ATCC 49066 / DSM 5427 / NCIMB 11756 / RHM5</strain>
    </source>
</reference>
<keyword evidence="1" id="KW-1133">Transmembrane helix</keyword>
<dbReference type="EMBL" id="CP002582">
    <property type="protein sequence ID" value="ADZ84809.1"/>
    <property type="molecule type" value="Genomic_DNA"/>
</dbReference>
<keyword evidence="1" id="KW-0472">Membrane</keyword>
<evidence type="ECO:0000313" key="3">
    <source>
        <dbReference type="Proteomes" id="UP000008467"/>
    </source>
</evidence>
<sequence length="226" mass="24624">MLTSILDTGAGTGTLQLGNVLICTGIALILGVIIALVYMSDGKYTKNFTVSLVILPALIQAIIAMVNGNLGTSVAVLGAFSLVRFRSVPGNSKDISYIVFAMAIGLATGVGFVSFAVLMTVIIGIAFFLLFKTKFGEKQSPEKELKVTIPENIDYTTIFDDLFAKFTNKVSLERVKTTNLGSMYELHYMIALKEENKEKQLIDELRCRNGNLPIVCGRPKVTKEEL</sequence>
<evidence type="ECO:0000313" key="2">
    <source>
        <dbReference type="EMBL" id="ADZ84809.1"/>
    </source>
</evidence>
<evidence type="ECO:0000256" key="1">
    <source>
        <dbReference type="SAM" id="Phobius"/>
    </source>
</evidence>
<dbReference type="Proteomes" id="UP000008467">
    <property type="component" value="Chromosome"/>
</dbReference>
<dbReference type="KEGG" id="cle:Clole_3114"/>
<dbReference type="InterPro" id="IPR032531">
    <property type="entry name" value="DUF4956"/>
</dbReference>
<dbReference type="HOGENOM" id="CLU_100966_1_0_9"/>
<keyword evidence="3" id="KW-1185">Reference proteome</keyword>
<feature type="transmembrane region" description="Helical" evidence="1">
    <location>
        <begin position="97"/>
        <end position="130"/>
    </location>
</feature>